<dbReference type="InterPro" id="IPR031325">
    <property type="entry name" value="RHS_repeat"/>
</dbReference>
<feature type="signal peptide" evidence="2">
    <location>
        <begin position="1"/>
        <end position="34"/>
    </location>
</feature>
<dbReference type="Gene3D" id="1.10.530.10">
    <property type="match status" value="1"/>
</dbReference>
<dbReference type="InterPro" id="IPR013783">
    <property type="entry name" value="Ig-like_fold"/>
</dbReference>
<protein>
    <submittedName>
        <fullName evidence="4">DNRLRE domain-containing protein</fullName>
    </submittedName>
</protein>
<dbReference type="PANTHER" id="PTHR32305:SF15">
    <property type="entry name" value="PROTEIN RHSA-RELATED"/>
    <property type="match status" value="1"/>
</dbReference>
<accession>A0ABW6JD78</accession>
<evidence type="ECO:0000313" key="4">
    <source>
        <dbReference type="EMBL" id="MFE7962129.1"/>
    </source>
</evidence>
<dbReference type="SUPFAM" id="SSF53955">
    <property type="entry name" value="Lysozyme-like"/>
    <property type="match status" value="1"/>
</dbReference>
<feature type="domain" description="Golvesin/Xly CBD-like" evidence="3">
    <location>
        <begin position="2038"/>
        <end position="2167"/>
    </location>
</feature>
<keyword evidence="2" id="KW-0732">Signal</keyword>
<dbReference type="InterPro" id="IPR022385">
    <property type="entry name" value="Rhs_assc_core"/>
</dbReference>
<dbReference type="Proteomes" id="UP001600650">
    <property type="component" value="Unassembled WGS sequence"/>
</dbReference>
<dbReference type="PANTHER" id="PTHR32305">
    <property type="match status" value="1"/>
</dbReference>
<dbReference type="EMBL" id="JBHVBU010000006">
    <property type="protein sequence ID" value="MFE7962129.1"/>
    <property type="molecule type" value="Genomic_DNA"/>
</dbReference>
<feature type="compositionally biased region" description="Basic and acidic residues" evidence="1">
    <location>
        <begin position="2570"/>
        <end position="2584"/>
    </location>
</feature>
<dbReference type="NCBIfam" id="TIGR01643">
    <property type="entry name" value="YD_repeat_2x"/>
    <property type="match status" value="5"/>
</dbReference>
<feature type="chain" id="PRO_5046519966" evidence="2">
    <location>
        <begin position="35"/>
        <end position="2920"/>
    </location>
</feature>
<keyword evidence="5" id="KW-1185">Reference proteome</keyword>
<dbReference type="InterPro" id="IPR033803">
    <property type="entry name" value="CBD-like_Golvesin-Xly"/>
</dbReference>
<dbReference type="Gene3D" id="2.180.10.10">
    <property type="entry name" value="RHS repeat-associated core"/>
    <property type="match status" value="3"/>
</dbReference>
<dbReference type="NCBIfam" id="TIGR03696">
    <property type="entry name" value="Rhs_assc_core"/>
    <property type="match status" value="1"/>
</dbReference>
<dbReference type="Gene3D" id="2.60.40.10">
    <property type="entry name" value="Immunoglobulins"/>
    <property type="match status" value="1"/>
</dbReference>
<feature type="region of interest" description="Disordered" evidence="1">
    <location>
        <begin position="36"/>
        <end position="97"/>
    </location>
</feature>
<dbReference type="InterPro" id="IPR050708">
    <property type="entry name" value="T6SS_VgrG/RHS"/>
</dbReference>
<gene>
    <name evidence="4" type="ORF">ACFU0X_03600</name>
</gene>
<comment type="caution">
    <text evidence="4">The sequence shown here is derived from an EMBL/GenBank/DDBJ whole genome shotgun (WGS) entry which is preliminary data.</text>
</comment>
<organism evidence="4 5">
    <name type="scientific">Streptomyces cellulosae</name>
    <dbReference type="NCBI Taxonomy" id="1968"/>
    <lineage>
        <taxon>Bacteria</taxon>
        <taxon>Bacillati</taxon>
        <taxon>Actinomycetota</taxon>
        <taxon>Actinomycetes</taxon>
        <taxon>Kitasatosporales</taxon>
        <taxon>Streptomycetaceae</taxon>
        <taxon>Streptomyces</taxon>
    </lineage>
</organism>
<dbReference type="Pfam" id="PF25275">
    <property type="entry name" value="Golvesin_C"/>
    <property type="match status" value="2"/>
</dbReference>
<evidence type="ECO:0000313" key="5">
    <source>
        <dbReference type="Proteomes" id="UP001600650"/>
    </source>
</evidence>
<dbReference type="InterPro" id="IPR006530">
    <property type="entry name" value="YD"/>
</dbReference>
<proteinExistence type="predicted"/>
<sequence length="2920" mass="315774">MSKGMHVKVPYRRYLSCLVAAAIAGTLLPQVAYAAPPSEPGKSEDKGFLDTVSSWFGDDEEGKPEPPSYGDRPVADRQKLAKGKNAPKAKRVKELTSRRTPSARFWELSDGRVEAELTAAPTAYRDPSSKAWKAIDTRVTGTKAKGFVFANTANTGRSWFGSAPDRLLRFETADGGQSVTLGLQGARGSLRPEAKGDTVTYKDAVGGADLSYEVGPGRVKENITLAERPAGPVTYTFTLDTEGLTPKARRDGSIAFFGELPNTPVLVIPAPYMTDARKSASSPYGYAYSADVTQKLVRDGDGWKLTVTPDATWLAAKERQYPVVIDPTITIAPSPSGSQDAMVLSDQPGVNFNSSWKLAVGKTSSTAQARSLLKFPLDEIPAGVKVDGARLGVYFDQSHTTNGNDVTIEAHRATGAWDESTATWSNTSGLLGELSGTSVQVDDGDAGTTAATGSWPTSGSTLTQYAIGQDYRYNKDAVAGDTYTWQPKVTDTATYRVDVHYVAATDRATNAPYTVTHRDGTQTFTVDQSAGTNGVWTSLNGGGQLPFTKGTVGKIVLGDGPASTTTAVLADAVRLVNPAQIVKNTGEYNQWHEFPVADTVQKWVSGTAANHGFVLAAKDESSTGPLGGPRYEAGDGSYGGETSSIPRLTVTYGKVGTALNSPTVVHSTGPELSWKAYANTSGDTGQDIVEYQLHRSTQQAFTPSAATLIAPISSSATTYTDTTAVPTPDSAANEIGKSYYYQIAVKTKSGELLGSPTRIVGIPKAGRTMKIIQGSQGGVTDTTLSSAQPSTNQDTIQSWGVGQKWLSVGNNSGTYGTTRAVLKFPTTGIPSTATVINNRMFLWGAETTTGTDGALYELHALTRDFTETQATWNNATSTTAWSSAGGDMSPAVSSTVGRVADVGRREWDATSLMQGWIDDPAGNNGVAVKLKDESTAGPQERTLFLSAEASDPQLRPYMQVIYVDSTTEDTYYAPQTPSRMTPNTTYTVDFTVTNTTSAEWVAGERELSYTWKLPDGTDVTTGGNQLATPIPRLLPGQSATIQAKVATPVNSDSGNKRGEYVLGWDVRKIADSSWLSAGTGGIPSLKQSVAVEDPTSNQLGLEKFYSYTGKNTGAGSTVMNNLSSGNSVWSYNAFSNPGRGLTTFARFSYNSLDTSDTVSGAGWSAQLAGPIRLGAPLDFHPNPNPTEVRLPDGDGTTHVFHKQADGTFKAPAGVHYRLSMKDGLDCKPTKDPVPDAWTMLRPDGTRFLFGCDGYLTSVVDKNGNTQTYTYEERKSNNKPTKFLKYITDPASRKSLRVGYYLKGDATYSYVDDSGALVSGTNLTNSKIYDHVASMTDISGRKISFYYTEKGLLGRMVDGSGSDQPKTFKFTYDATQGNKNVKLVTVTDPRGNGTDLAYYAPQNGDDPKYHWWTKTVTDRLGGNTGYTYAANTANPKFTDTTVTDAESHATNYVTDDYGRPVQTTNAKSQTTKMSWDADNNVTYLEEANGAKTAYCYDQKTGYPLWSRDAENNKTGVPDQATTCVTDTSKWPADTARYEYQTRADGYAADLWRKSSPEGRAWQFGYDAFGNLKTVTDPKGVATATAGDYTTSYEYDSYGQLTKAVDANGNPTTYSAFGPTGYPETITDALTHSTKFVYDERGQVTKVIDAEEKVTTQTYDTFGRPLVSTVPKEQDKNDLITTPAPEYDANDNITISTAPNGAVSTAVYDDADQITSATAPKDTTTSEERRTTYTYDKVGNVKTVVEPKGTLTTSDTTDYVTTNHYDEIYQLTSVVNADGDRISYEYDNVGNATKVIDPKKNATADTADYTIKTVYDLNHRVTAVTDAAGNTTKRAYSKDSLVTSTTDAENNTTLIDYDERGKTTEVRVPHNGSTTITYRTTRYEYDEVGNTTKVITPRAVEAGTTTAFTARTEYDALNRPVKQYQPYDPADTRHNDPNVYTETVYDKVGRVAKTSLPPSEGQTVRNTTAYDYFDNGWVRSSTDPWDIATTYDYNDLGQQTARTLTSAGGSSNRTMTWGYYPDGKLKSRSDDGVPVGRSVVLVDNSDTQHTAATGTWAAGDSTGQQGYDHRTHAAGTGTDAFTWTLNIPEDGTYTAYVKYPEVTGAATAAEYTLTHGTTTEPTVTKNQTTGPGTWVALGDYALKQGEDTELKLEQSSTGTVVADAVKLARDNSADTDTEQKTFTYGYDVNGNLTSIDDTSSGARTDAYTVAYTGLNQVQKVTESLSGTEKKATSYTYDANGQPETVTHPSQFSQYTYDLRELVKTVSVGKTATDTDPKVTSYIYTARGQKLKETKANDNTVDYTYYLDGALKSTTEKKADGTTLVASHTYAYDPNGNKAQDVAKKMNADNHTAYLDSTTDYTYDPVGRLTKSVKTGNGAGTETYVHDDNANVVSQTVKGTTTAYHYDRNRLLTATTSGVTADYTYDPFGRQQSVTSQGQVISRSVYDGFDHVVESQKMDDTGAMKSTTYTFDPLDRTASKTADGKTTDFEYLGLSSEVLDEKVAGELTKSYQYSPWGQRLSQIKHNTDGTTEDGYYGYNSHTDVETLTDDNGDTKATYGYTAYGSNDESEFTGIDKPDTTDPTKEDYNPYRYNSKRWDAQSGTYDMGFRDYNPGLNRFTTRDMYNGALADMGLGTDPFTGNRYAFTGGNPTSFVEYDGHRPAECNESGYTCRMNDAGGWDVSTSPTSTGPDSTMVDKTPDCSSYGYHVKDACTAAGVMQMSQEHLNLIKGAAGFDTAGRASWSDWDAFLYLIKQTDVFAYKANFVGQYGDVINAAAKRYDLPAYLLAGVVYNEVGGDPPSADDAKNILTGDPNTSFGEVSMQVDTAGDLLGYDSGNMTQFQKSKVIESLKDPAQNIFIAARYLSVARDKIAGMRSGNELTSTNVKNIGAYYNGGPGYYLTDPDAQEYGQLIVDRQGTLEGLIG</sequence>
<dbReference type="NCBIfam" id="NF033679">
    <property type="entry name" value="DNRLRE_dom"/>
    <property type="match status" value="2"/>
</dbReference>
<feature type="compositionally biased region" description="Basic residues" evidence="1">
    <location>
        <begin position="80"/>
        <end position="91"/>
    </location>
</feature>
<dbReference type="Pfam" id="PF05593">
    <property type="entry name" value="RHS_repeat"/>
    <property type="match status" value="3"/>
</dbReference>
<reference evidence="4 5" key="1">
    <citation type="submission" date="2024-09" db="EMBL/GenBank/DDBJ databases">
        <title>The Natural Products Discovery Center: Release of the First 8490 Sequenced Strains for Exploring Actinobacteria Biosynthetic Diversity.</title>
        <authorList>
            <person name="Kalkreuter E."/>
            <person name="Kautsar S.A."/>
            <person name="Yang D."/>
            <person name="Bader C.D."/>
            <person name="Teijaro C.N."/>
            <person name="Fluegel L."/>
            <person name="Davis C.M."/>
            <person name="Simpson J.R."/>
            <person name="Lauterbach L."/>
            <person name="Steele A.D."/>
            <person name="Gui C."/>
            <person name="Meng S."/>
            <person name="Li G."/>
            <person name="Viehrig K."/>
            <person name="Ye F."/>
            <person name="Su P."/>
            <person name="Kiefer A.F."/>
            <person name="Nichols A."/>
            <person name="Cepeda A.J."/>
            <person name="Yan W."/>
            <person name="Fan B."/>
            <person name="Jiang Y."/>
            <person name="Adhikari A."/>
            <person name="Zheng C.-J."/>
            <person name="Schuster L."/>
            <person name="Cowan T.M."/>
            <person name="Smanski M.J."/>
            <person name="Chevrette M.G."/>
            <person name="De Carvalho L.P.S."/>
            <person name="Shen B."/>
        </authorList>
    </citation>
    <scope>NUCLEOTIDE SEQUENCE [LARGE SCALE GENOMIC DNA]</scope>
    <source>
        <strain evidence="4 5">NPDC057399</strain>
    </source>
</reference>
<evidence type="ECO:0000259" key="3">
    <source>
        <dbReference type="Pfam" id="PF25275"/>
    </source>
</evidence>
<feature type="region of interest" description="Disordered" evidence="1">
    <location>
        <begin position="2565"/>
        <end position="2584"/>
    </location>
</feature>
<dbReference type="RefSeq" id="WP_381724997.1">
    <property type="nucleotide sequence ID" value="NZ_JBHVBU010000006.1"/>
</dbReference>
<name>A0ABW6JD78_STRCE</name>
<feature type="domain" description="Golvesin/Xly CBD-like" evidence="3">
    <location>
        <begin position="441"/>
        <end position="576"/>
    </location>
</feature>
<dbReference type="InterPro" id="IPR023346">
    <property type="entry name" value="Lysozyme-like_dom_sf"/>
</dbReference>
<evidence type="ECO:0000256" key="2">
    <source>
        <dbReference type="SAM" id="SignalP"/>
    </source>
</evidence>
<evidence type="ECO:0000256" key="1">
    <source>
        <dbReference type="SAM" id="MobiDB-lite"/>
    </source>
</evidence>